<evidence type="ECO:0008006" key="4">
    <source>
        <dbReference type="Google" id="ProtNLM"/>
    </source>
</evidence>
<organism evidence="2 3">
    <name type="scientific">Duganella vulcania</name>
    <dbReference type="NCBI Taxonomy" id="2692166"/>
    <lineage>
        <taxon>Bacteria</taxon>
        <taxon>Pseudomonadati</taxon>
        <taxon>Pseudomonadota</taxon>
        <taxon>Betaproteobacteria</taxon>
        <taxon>Burkholderiales</taxon>
        <taxon>Oxalobacteraceae</taxon>
        <taxon>Telluria group</taxon>
        <taxon>Duganella</taxon>
    </lineage>
</organism>
<dbReference type="Proteomes" id="UP000447355">
    <property type="component" value="Unassembled WGS sequence"/>
</dbReference>
<dbReference type="EMBL" id="WWCX01000011">
    <property type="protein sequence ID" value="MYM94120.1"/>
    <property type="molecule type" value="Genomic_DNA"/>
</dbReference>
<dbReference type="AlphaFoldDB" id="A0A845GKX6"/>
<proteinExistence type="predicted"/>
<evidence type="ECO:0000313" key="3">
    <source>
        <dbReference type="Proteomes" id="UP000447355"/>
    </source>
</evidence>
<name>A0A845GKX6_9BURK</name>
<sequence length="119" mass="12843">MARKTIFMLIALLALQFSWTVVAAYCTHESGRAANHWGHHPDTNTADDVVSVLKEKPSDGKKTSAHSHCTSCAHGTLSIDSFYGISHPQLAEAAPVSIEIILSSYSTAPPERPQWTVAA</sequence>
<feature type="chain" id="PRO_5032811584" description="DUF2946 domain-containing protein" evidence="1">
    <location>
        <begin position="24"/>
        <end position="119"/>
    </location>
</feature>
<keyword evidence="1" id="KW-0732">Signal</keyword>
<comment type="caution">
    <text evidence="2">The sequence shown here is derived from an EMBL/GenBank/DDBJ whole genome shotgun (WGS) entry which is preliminary data.</text>
</comment>
<reference evidence="2" key="1">
    <citation type="submission" date="2019-12" db="EMBL/GenBank/DDBJ databases">
        <title>Novel species isolated from a subtropical stream in China.</title>
        <authorList>
            <person name="Lu H."/>
        </authorList>
    </citation>
    <scope>NUCLEOTIDE SEQUENCE [LARGE SCALE GENOMIC DNA]</scope>
    <source>
        <strain evidence="2">FT81W</strain>
    </source>
</reference>
<dbReference type="RefSeq" id="WP_161083315.1">
    <property type="nucleotide sequence ID" value="NZ_WWCX01000011.1"/>
</dbReference>
<gene>
    <name evidence="2" type="ORF">GTP90_09645</name>
</gene>
<evidence type="ECO:0000256" key="1">
    <source>
        <dbReference type="SAM" id="SignalP"/>
    </source>
</evidence>
<accession>A0A845GKX6</accession>
<evidence type="ECO:0000313" key="2">
    <source>
        <dbReference type="EMBL" id="MYM94120.1"/>
    </source>
</evidence>
<feature type="signal peptide" evidence="1">
    <location>
        <begin position="1"/>
        <end position="23"/>
    </location>
</feature>
<protein>
    <recommendedName>
        <fullName evidence="4">DUF2946 domain-containing protein</fullName>
    </recommendedName>
</protein>